<dbReference type="InterPro" id="IPR057253">
    <property type="entry name" value="CoiA-like_N"/>
</dbReference>
<dbReference type="Proteomes" id="UP001219957">
    <property type="component" value="Chromosome"/>
</dbReference>
<evidence type="ECO:0000259" key="1">
    <source>
        <dbReference type="Pfam" id="PF25164"/>
    </source>
</evidence>
<protein>
    <submittedName>
        <fullName evidence="2">Competence protein CoiA family protein</fullName>
    </submittedName>
</protein>
<sequence>MQEAIYEGKSVTLSVLLDEKREIRELKKSSAKGAFSCPYCNETLIIRAGSDRVHHFSHKQSKSCELSIIATESDKYQEQIKRESKQHSVIKNFIHDELKAQQKLNKELEVEYGFVAKATEKWRYYPDIIVKNVDKEIAITVLTNVTQNRDEKLAKQIIKRNTYFKEKGLIPIWFIENTEQSIDLGRHVIHLWEAELNLAMKTPEDLMWETLLNETACDQSLFELFDYHHQNTPNFYKVRSLYYIQSKEDSIQFSVRRFIEDEQKSPFRAFALNGGYEISLSTALLTTQTLQLSDPKIEKQLRTSFLQELQQKKQEHLAKQKEIADANRAELLNKRYDSSKRQVSSKNLLLKSHFRKAILEYIKTCSSRLINADDVAEYLVLNGASNESYNTGRYKIYSDVCSCLDQLVEENIIELSSTGGQRDRTYAVKTI</sequence>
<evidence type="ECO:0000313" key="3">
    <source>
        <dbReference type="Proteomes" id="UP001219957"/>
    </source>
</evidence>
<proteinExistence type="predicted"/>
<reference evidence="2 3" key="1">
    <citation type="submission" date="2022-10" db="EMBL/GenBank/DDBJ databases">
        <title>Complete genome sequence of Exiguobacterium profundum TSS-3 isolated from an extremely saline-alkaline spring located in Ixtapa, Chiapas-Mexico.</title>
        <authorList>
            <person name="Rincon-Rosales R."/>
            <person name="Rogel M.A."/>
            <person name="Rincon-Molina C.I."/>
            <person name="Guerrero G."/>
            <person name="Manzano-Gomez L.A."/>
            <person name="Lopez-Lopez A."/>
            <person name="Rincon Molina F.A."/>
            <person name="Martinez-Romero E."/>
        </authorList>
    </citation>
    <scope>NUCLEOTIDE SEQUENCE [LARGE SCALE GENOMIC DNA]</scope>
    <source>
        <strain evidence="2 3">TSS-3</strain>
    </source>
</reference>
<keyword evidence="3" id="KW-1185">Reference proteome</keyword>
<accession>A0ABY8AYK4</accession>
<dbReference type="Pfam" id="PF25164">
    <property type="entry name" value="CoiA_N"/>
    <property type="match status" value="1"/>
</dbReference>
<evidence type="ECO:0000313" key="2">
    <source>
        <dbReference type="EMBL" id="WED54969.1"/>
    </source>
</evidence>
<feature type="domain" description="Competence protein CoiA-like N-terminal" evidence="1">
    <location>
        <begin position="22"/>
        <end position="66"/>
    </location>
</feature>
<name>A0ABY8AYK4_9BACL</name>
<organism evidence="2 3">
    <name type="scientific">Exiguobacterium profundum</name>
    <dbReference type="NCBI Taxonomy" id="307643"/>
    <lineage>
        <taxon>Bacteria</taxon>
        <taxon>Bacillati</taxon>
        <taxon>Bacillota</taxon>
        <taxon>Bacilli</taxon>
        <taxon>Bacillales</taxon>
        <taxon>Bacillales Family XII. Incertae Sedis</taxon>
        <taxon>Exiguobacterium</taxon>
    </lineage>
</organism>
<dbReference type="EMBL" id="CP109617">
    <property type="protein sequence ID" value="WED54969.1"/>
    <property type="molecule type" value="Genomic_DNA"/>
</dbReference>
<dbReference type="RefSeq" id="WP_275060112.1">
    <property type="nucleotide sequence ID" value="NZ_CP109617.1"/>
</dbReference>
<gene>
    <name evidence="2" type="ORF">OE059_13200</name>
</gene>